<dbReference type="GO" id="GO:0003676">
    <property type="term" value="F:nucleic acid binding"/>
    <property type="evidence" value="ECO:0007669"/>
    <property type="project" value="InterPro"/>
</dbReference>
<dbReference type="GeneID" id="129921637"/>
<keyword evidence="1" id="KW-1185">Reference proteome</keyword>
<dbReference type="OMA" id="WIPAHIQ"/>
<accession>A0A9W2YAI3</accession>
<evidence type="ECO:0000313" key="2">
    <source>
        <dbReference type="RefSeq" id="XP_055859728.1"/>
    </source>
</evidence>
<dbReference type="InterPro" id="IPR012337">
    <property type="entry name" value="RNaseH-like_sf"/>
</dbReference>
<organism evidence="1 2">
    <name type="scientific">Biomphalaria glabrata</name>
    <name type="common">Bloodfluke planorb</name>
    <name type="synonym">Freshwater snail</name>
    <dbReference type="NCBI Taxonomy" id="6526"/>
    <lineage>
        <taxon>Eukaryota</taxon>
        <taxon>Metazoa</taxon>
        <taxon>Spiralia</taxon>
        <taxon>Lophotrochozoa</taxon>
        <taxon>Mollusca</taxon>
        <taxon>Gastropoda</taxon>
        <taxon>Heterobranchia</taxon>
        <taxon>Euthyneura</taxon>
        <taxon>Panpulmonata</taxon>
        <taxon>Hygrophila</taxon>
        <taxon>Lymnaeoidea</taxon>
        <taxon>Planorbidae</taxon>
        <taxon>Biomphalaria</taxon>
    </lineage>
</organism>
<dbReference type="AlphaFoldDB" id="A0A9W2YAI3"/>
<dbReference type="InterPro" id="IPR036397">
    <property type="entry name" value="RNaseH_sf"/>
</dbReference>
<evidence type="ECO:0000313" key="1">
    <source>
        <dbReference type="Proteomes" id="UP001165740"/>
    </source>
</evidence>
<protein>
    <submittedName>
        <fullName evidence="2">Uncharacterized protein LOC129921637</fullName>
    </submittedName>
</protein>
<dbReference type="Gene3D" id="3.30.420.10">
    <property type="entry name" value="Ribonuclease H-like superfamily/Ribonuclease H"/>
    <property type="match status" value="1"/>
</dbReference>
<proteinExistence type="predicted"/>
<dbReference type="Proteomes" id="UP001165740">
    <property type="component" value="Chromosome 11"/>
</dbReference>
<reference evidence="2" key="1">
    <citation type="submission" date="2025-08" db="UniProtKB">
        <authorList>
            <consortium name="RefSeq"/>
        </authorList>
    </citation>
    <scope>IDENTIFICATION</scope>
</reference>
<dbReference type="RefSeq" id="XP_055859728.1">
    <property type="nucleotide sequence ID" value="XM_056003753.1"/>
</dbReference>
<sequence>MVHLKHFSMCNVGYDRQINSPAQSSTNLRTALTKLNHNSKKTVIQWIPAHIQLAGNEKADTLAKSGRTNSQVNSALYPEEMKKLIVDKINEKWTSSHPNHKKDDAYYKLSRQDQRLIFRLRTGHNRMRQHMFRKLKIGTSEICPCGVSPENADHVLQNCSLYQEARLRHWPQITPIERKLYGELPDLETTAQFISCIGLVI</sequence>
<gene>
    <name evidence="2" type="primary">LOC129921637</name>
</gene>
<name>A0A9W2YAI3_BIOGL</name>
<dbReference type="OrthoDB" id="6145106at2759"/>
<dbReference type="SUPFAM" id="SSF53098">
    <property type="entry name" value="Ribonuclease H-like"/>
    <property type="match status" value="1"/>
</dbReference>